<sequence>MRTPGQPPTGTPWGCPIPGFTVSRGRLAGSGSVVRWASSWTPAHGPCLSQAIAWPRRRSRSSRRPHCRRRPGGPMPSRRCWTAAAVSSAW</sequence>
<proteinExistence type="predicted"/>
<reference evidence="2" key="1">
    <citation type="journal article" date="2015" name="Front. Microbiol.">
        <title>Combining genomic sequencing methods to explore viral diversity and reveal potential virus-host interactions.</title>
        <authorList>
            <person name="Chow C.E."/>
            <person name="Winget D.M."/>
            <person name="White R.A.III."/>
            <person name="Hallam S.J."/>
            <person name="Suttle C.A."/>
        </authorList>
    </citation>
    <scope>NUCLEOTIDE SEQUENCE</scope>
    <source>
        <strain evidence="2">Anoxic2_5</strain>
    </source>
</reference>
<reference evidence="2" key="2">
    <citation type="submission" date="2015-03" db="EMBL/GenBank/DDBJ databases">
        <authorList>
            <person name="Chow C.-E.T."/>
            <person name="Winget D.M."/>
            <person name="White R.A.III."/>
            <person name="Hallam S.J."/>
            <person name="Suttle C.A."/>
        </authorList>
    </citation>
    <scope>NUCLEOTIDE SEQUENCE</scope>
    <source>
        <strain evidence="2">Anoxic2_5</strain>
    </source>
</reference>
<dbReference type="EMBL" id="KR029589">
    <property type="protein sequence ID" value="AKH47198.1"/>
    <property type="molecule type" value="Genomic_DNA"/>
</dbReference>
<name>A0A0F7L6K6_9VIRU</name>
<evidence type="ECO:0000256" key="1">
    <source>
        <dbReference type="SAM" id="MobiDB-lite"/>
    </source>
</evidence>
<protein>
    <submittedName>
        <fullName evidence="2">Uncharacterized protein</fullName>
    </submittedName>
</protein>
<accession>A0A0F7L6K6</accession>
<organism evidence="2">
    <name type="scientific">uncultured marine virus</name>
    <dbReference type="NCBI Taxonomy" id="186617"/>
    <lineage>
        <taxon>Viruses</taxon>
        <taxon>environmental samples</taxon>
    </lineage>
</organism>
<feature type="compositionally biased region" description="Basic residues" evidence="1">
    <location>
        <begin position="58"/>
        <end position="71"/>
    </location>
</feature>
<evidence type="ECO:0000313" key="2">
    <source>
        <dbReference type="EMBL" id="AKH47198.1"/>
    </source>
</evidence>
<feature type="region of interest" description="Disordered" evidence="1">
    <location>
        <begin position="58"/>
        <end position="79"/>
    </location>
</feature>